<dbReference type="SUPFAM" id="SSF55729">
    <property type="entry name" value="Acyl-CoA N-acyltransferases (Nat)"/>
    <property type="match status" value="1"/>
</dbReference>
<dbReference type="Proteomes" id="UP000612362">
    <property type="component" value="Unassembled WGS sequence"/>
</dbReference>
<comment type="caution">
    <text evidence="2">The sequence shown here is derived from an EMBL/GenBank/DDBJ whole genome shotgun (WGS) entry which is preliminary data.</text>
</comment>
<proteinExistence type="predicted"/>
<dbReference type="GO" id="GO:0016747">
    <property type="term" value="F:acyltransferase activity, transferring groups other than amino-acyl groups"/>
    <property type="evidence" value="ECO:0007669"/>
    <property type="project" value="InterPro"/>
</dbReference>
<dbReference type="PANTHER" id="PTHR43792">
    <property type="entry name" value="GNAT FAMILY, PUTATIVE (AFU_ORTHOLOGUE AFUA_3G00765)-RELATED-RELATED"/>
    <property type="match status" value="1"/>
</dbReference>
<sequence>MDVLETDRLILRHLTTEDAAFILALVNDPAWLRYIGDNGVRTLEDARSYIVRGPIAMYAREGFGLYLTALKEDRTPIGLCGLIKRDALEDVDIGFAFLPQFRTQGYGYEAASAVLTHGRQVLGLQRIVAITSLDNERSAQLLEKLGLHFERRITLHNDPEELRLFTTEN</sequence>
<dbReference type="Gene3D" id="3.40.630.30">
    <property type="match status" value="1"/>
</dbReference>
<dbReference type="InterPro" id="IPR016181">
    <property type="entry name" value="Acyl_CoA_acyltransferase"/>
</dbReference>
<evidence type="ECO:0000259" key="1">
    <source>
        <dbReference type="PROSITE" id="PS51186"/>
    </source>
</evidence>
<dbReference type="PROSITE" id="PS51186">
    <property type="entry name" value="GNAT"/>
    <property type="match status" value="1"/>
</dbReference>
<protein>
    <submittedName>
        <fullName evidence="2">Alanine acetyltransferase</fullName>
    </submittedName>
</protein>
<reference evidence="2" key="1">
    <citation type="submission" date="2020-10" db="EMBL/GenBank/DDBJ databases">
        <title>Taxonomic study of unclassified bacteria belonging to the class Ktedonobacteria.</title>
        <authorList>
            <person name="Yabe S."/>
            <person name="Wang C.M."/>
            <person name="Zheng Y."/>
            <person name="Sakai Y."/>
            <person name="Cavaletti L."/>
            <person name="Monciardini P."/>
            <person name="Donadio S."/>
        </authorList>
    </citation>
    <scope>NUCLEOTIDE SEQUENCE</scope>
    <source>
        <strain evidence="2">SOSP1-1</strain>
    </source>
</reference>
<evidence type="ECO:0000313" key="2">
    <source>
        <dbReference type="EMBL" id="GHO49420.1"/>
    </source>
</evidence>
<evidence type="ECO:0000313" key="3">
    <source>
        <dbReference type="Proteomes" id="UP000612362"/>
    </source>
</evidence>
<name>A0A8J3MVK2_9CHLR</name>
<dbReference type="RefSeq" id="WP_220198542.1">
    <property type="nucleotide sequence ID" value="NZ_BNJF01000005.1"/>
</dbReference>
<gene>
    <name evidence="2" type="ORF">KSX_75830</name>
</gene>
<dbReference type="EMBL" id="BNJF01000005">
    <property type="protein sequence ID" value="GHO49420.1"/>
    <property type="molecule type" value="Genomic_DNA"/>
</dbReference>
<keyword evidence="3" id="KW-1185">Reference proteome</keyword>
<feature type="domain" description="N-acetyltransferase" evidence="1">
    <location>
        <begin position="9"/>
        <end position="169"/>
    </location>
</feature>
<accession>A0A8J3MVK2</accession>
<dbReference type="InterPro" id="IPR000182">
    <property type="entry name" value="GNAT_dom"/>
</dbReference>
<dbReference type="InterPro" id="IPR051531">
    <property type="entry name" value="N-acetyltransferase"/>
</dbReference>
<organism evidence="2 3">
    <name type="scientific">Ktedonospora formicarum</name>
    <dbReference type="NCBI Taxonomy" id="2778364"/>
    <lineage>
        <taxon>Bacteria</taxon>
        <taxon>Bacillati</taxon>
        <taxon>Chloroflexota</taxon>
        <taxon>Ktedonobacteria</taxon>
        <taxon>Ktedonobacterales</taxon>
        <taxon>Ktedonobacteraceae</taxon>
        <taxon>Ktedonospora</taxon>
    </lineage>
</organism>
<dbReference type="PANTHER" id="PTHR43792:SF1">
    <property type="entry name" value="N-ACETYLTRANSFERASE DOMAIN-CONTAINING PROTEIN"/>
    <property type="match status" value="1"/>
</dbReference>
<dbReference type="Pfam" id="PF13302">
    <property type="entry name" value="Acetyltransf_3"/>
    <property type="match status" value="1"/>
</dbReference>
<dbReference type="AlphaFoldDB" id="A0A8J3MVK2"/>